<reference evidence="1" key="1">
    <citation type="journal article" date="2019" name="bioRxiv">
        <title>The Genome of the Zebra Mussel, Dreissena polymorpha: A Resource for Invasive Species Research.</title>
        <authorList>
            <person name="McCartney M.A."/>
            <person name="Auch B."/>
            <person name="Kono T."/>
            <person name="Mallez S."/>
            <person name="Zhang Y."/>
            <person name="Obille A."/>
            <person name="Becker A."/>
            <person name="Abrahante J.E."/>
            <person name="Garbe J."/>
            <person name="Badalamenti J.P."/>
            <person name="Herman A."/>
            <person name="Mangelson H."/>
            <person name="Liachko I."/>
            <person name="Sullivan S."/>
            <person name="Sone E.D."/>
            <person name="Koren S."/>
            <person name="Silverstein K.A.T."/>
            <person name="Beckman K.B."/>
            <person name="Gohl D.M."/>
        </authorList>
    </citation>
    <scope>NUCLEOTIDE SEQUENCE</scope>
    <source>
        <strain evidence="1">Duluth1</strain>
        <tissue evidence="1">Whole animal</tissue>
    </source>
</reference>
<dbReference type="Proteomes" id="UP000828390">
    <property type="component" value="Unassembled WGS sequence"/>
</dbReference>
<comment type="caution">
    <text evidence="1">The sequence shown here is derived from an EMBL/GenBank/DDBJ whole genome shotgun (WGS) entry which is preliminary data.</text>
</comment>
<evidence type="ECO:0000313" key="2">
    <source>
        <dbReference type="Proteomes" id="UP000828390"/>
    </source>
</evidence>
<sequence length="123" mass="14094">MIRPMLPKKTASPSGDHVFQRTGTTLELPRAIIITNVLTKFHEDFTINVTPGRNFHVSWWLCFSTDETILELSRNIIRTNVLTKFHEDWITNKTSRELTRKSAPSPGGHVFQMAGTIFELEIL</sequence>
<evidence type="ECO:0000313" key="1">
    <source>
        <dbReference type="EMBL" id="KAH3805307.1"/>
    </source>
</evidence>
<dbReference type="AlphaFoldDB" id="A0A9D4G0G5"/>
<proteinExistence type="predicted"/>
<reference evidence="1" key="2">
    <citation type="submission" date="2020-11" db="EMBL/GenBank/DDBJ databases">
        <authorList>
            <person name="McCartney M.A."/>
            <person name="Auch B."/>
            <person name="Kono T."/>
            <person name="Mallez S."/>
            <person name="Becker A."/>
            <person name="Gohl D.M."/>
            <person name="Silverstein K.A.T."/>
            <person name="Koren S."/>
            <person name="Bechman K.B."/>
            <person name="Herman A."/>
            <person name="Abrahante J.E."/>
            <person name="Garbe J."/>
        </authorList>
    </citation>
    <scope>NUCLEOTIDE SEQUENCE</scope>
    <source>
        <strain evidence="1">Duluth1</strain>
        <tissue evidence="1">Whole animal</tissue>
    </source>
</reference>
<name>A0A9D4G0G5_DREPO</name>
<protein>
    <submittedName>
        <fullName evidence="1">Uncharacterized protein</fullName>
    </submittedName>
</protein>
<organism evidence="1 2">
    <name type="scientific">Dreissena polymorpha</name>
    <name type="common">Zebra mussel</name>
    <name type="synonym">Mytilus polymorpha</name>
    <dbReference type="NCBI Taxonomy" id="45954"/>
    <lineage>
        <taxon>Eukaryota</taxon>
        <taxon>Metazoa</taxon>
        <taxon>Spiralia</taxon>
        <taxon>Lophotrochozoa</taxon>
        <taxon>Mollusca</taxon>
        <taxon>Bivalvia</taxon>
        <taxon>Autobranchia</taxon>
        <taxon>Heteroconchia</taxon>
        <taxon>Euheterodonta</taxon>
        <taxon>Imparidentia</taxon>
        <taxon>Neoheterodontei</taxon>
        <taxon>Myida</taxon>
        <taxon>Dreissenoidea</taxon>
        <taxon>Dreissenidae</taxon>
        <taxon>Dreissena</taxon>
    </lineage>
</organism>
<accession>A0A9D4G0G5</accession>
<keyword evidence="2" id="KW-1185">Reference proteome</keyword>
<gene>
    <name evidence="1" type="ORF">DPMN_133607</name>
</gene>
<dbReference type="EMBL" id="JAIWYP010000006">
    <property type="protein sequence ID" value="KAH3805307.1"/>
    <property type="molecule type" value="Genomic_DNA"/>
</dbReference>